<dbReference type="OrthoDB" id="10580154at2759"/>
<accession>A0A8H3PHA0</accession>
<name>A0A8H3PHA0_9LECA</name>
<comment type="caution">
    <text evidence="2">The sequence shown here is derived from an EMBL/GenBank/DDBJ whole genome shotgun (WGS) entry which is preliminary data.</text>
</comment>
<gene>
    <name evidence="2" type="ORF">IMSHALPRED_002490</name>
</gene>
<feature type="region of interest" description="Disordered" evidence="1">
    <location>
        <begin position="1"/>
        <end position="28"/>
    </location>
</feature>
<feature type="compositionally biased region" description="Basic and acidic residues" evidence="1">
    <location>
        <begin position="17"/>
        <end position="28"/>
    </location>
</feature>
<dbReference type="EMBL" id="CAJPDT010000144">
    <property type="protein sequence ID" value="CAF9941251.1"/>
    <property type="molecule type" value="Genomic_DNA"/>
</dbReference>
<dbReference type="AlphaFoldDB" id="A0A8H3PHA0"/>
<protein>
    <submittedName>
        <fullName evidence="2">Uncharacterized protein</fullName>
    </submittedName>
</protein>
<evidence type="ECO:0000313" key="2">
    <source>
        <dbReference type="EMBL" id="CAF9941251.1"/>
    </source>
</evidence>
<sequence length="201" mass="23053">MNDIEEVHTLPFTQKRHPTDQDKNPDKDIRSSIQVLVLPADESLPRLEILETTYEPITSPSRSMTLNKTSGFSSSVLYHNNAYFGQPNVRFLPKLTEKHWPFHAWAHRAVCRTRNYHVFFTQGKEGRLAPNDFMGQLVSGDMLILKLSNRVGQDGRWSYEDILPGATQMQAVRLVEMIFGSEEWICDMVAGLRNAARKSEF</sequence>
<dbReference type="Proteomes" id="UP000664534">
    <property type="component" value="Unassembled WGS sequence"/>
</dbReference>
<reference evidence="2" key="1">
    <citation type="submission" date="2021-03" db="EMBL/GenBank/DDBJ databases">
        <authorList>
            <person name="Tagirdzhanova G."/>
        </authorList>
    </citation>
    <scope>NUCLEOTIDE SEQUENCE</scope>
</reference>
<evidence type="ECO:0000256" key="1">
    <source>
        <dbReference type="SAM" id="MobiDB-lite"/>
    </source>
</evidence>
<proteinExistence type="predicted"/>
<keyword evidence="3" id="KW-1185">Reference proteome</keyword>
<evidence type="ECO:0000313" key="3">
    <source>
        <dbReference type="Proteomes" id="UP000664534"/>
    </source>
</evidence>
<organism evidence="2 3">
    <name type="scientific">Imshaugia aleurites</name>
    <dbReference type="NCBI Taxonomy" id="172621"/>
    <lineage>
        <taxon>Eukaryota</taxon>
        <taxon>Fungi</taxon>
        <taxon>Dikarya</taxon>
        <taxon>Ascomycota</taxon>
        <taxon>Pezizomycotina</taxon>
        <taxon>Lecanoromycetes</taxon>
        <taxon>OSLEUM clade</taxon>
        <taxon>Lecanoromycetidae</taxon>
        <taxon>Lecanorales</taxon>
        <taxon>Lecanorineae</taxon>
        <taxon>Parmeliaceae</taxon>
        <taxon>Imshaugia</taxon>
    </lineage>
</organism>